<name>A0AAV0ZW78_VICFA</name>
<sequence>MGANTRNKCTLDPLVQLVSKRSPLDAASDWFTVSCVKRLEDDRLTIFWHAVWVGSTPLRTLRVWEMEILESLISILDGLVRFNRVDVWGWTPDPVYDFSMKAAYDFLASRVILPNSRFEELWKSGSCSFLAKMISVMMKSDASSRFVHTSHNFQIFSLKNISVLTFRSSERRVHYKFNGVHICYGGVAFMLCCGENPDWQG</sequence>
<dbReference type="EMBL" id="OX451737">
    <property type="protein sequence ID" value="CAI8600167.1"/>
    <property type="molecule type" value="Genomic_DNA"/>
</dbReference>
<accession>A0AAV0ZW78</accession>
<evidence type="ECO:0000313" key="2">
    <source>
        <dbReference type="Proteomes" id="UP001157006"/>
    </source>
</evidence>
<dbReference type="AlphaFoldDB" id="A0AAV0ZW78"/>
<keyword evidence="2" id="KW-1185">Reference proteome</keyword>
<organism evidence="1 2">
    <name type="scientific">Vicia faba</name>
    <name type="common">Broad bean</name>
    <name type="synonym">Faba vulgaris</name>
    <dbReference type="NCBI Taxonomy" id="3906"/>
    <lineage>
        <taxon>Eukaryota</taxon>
        <taxon>Viridiplantae</taxon>
        <taxon>Streptophyta</taxon>
        <taxon>Embryophyta</taxon>
        <taxon>Tracheophyta</taxon>
        <taxon>Spermatophyta</taxon>
        <taxon>Magnoliopsida</taxon>
        <taxon>eudicotyledons</taxon>
        <taxon>Gunneridae</taxon>
        <taxon>Pentapetalae</taxon>
        <taxon>rosids</taxon>
        <taxon>fabids</taxon>
        <taxon>Fabales</taxon>
        <taxon>Fabaceae</taxon>
        <taxon>Papilionoideae</taxon>
        <taxon>50 kb inversion clade</taxon>
        <taxon>NPAAA clade</taxon>
        <taxon>Hologalegina</taxon>
        <taxon>IRL clade</taxon>
        <taxon>Fabeae</taxon>
        <taxon>Vicia</taxon>
    </lineage>
</organism>
<dbReference type="Proteomes" id="UP001157006">
    <property type="component" value="Chromosome 2"/>
</dbReference>
<gene>
    <name evidence="1" type="ORF">VFH_II209280</name>
</gene>
<proteinExistence type="predicted"/>
<reference evidence="1 2" key="1">
    <citation type="submission" date="2023-01" db="EMBL/GenBank/DDBJ databases">
        <authorList>
            <person name="Kreplak J."/>
        </authorList>
    </citation>
    <scope>NUCLEOTIDE SEQUENCE [LARGE SCALE GENOMIC DNA]</scope>
</reference>
<protein>
    <submittedName>
        <fullName evidence="1">Uncharacterized protein</fullName>
    </submittedName>
</protein>
<evidence type="ECO:0000313" key="1">
    <source>
        <dbReference type="EMBL" id="CAI8600167.1"/>
    </source>
</evidence>